<dbReference type="EMBL" id="KN846973">
    <property type="protein sequence ID" value="KIW78984.1"/>
    <property type="molecule type" value="Genomic_DNA"/>
</dbReference>
<feature type="compositionally biased region" description="Acidic residues" evidence="1">
    <location>
        <begin position="76"/>
        <end position="105"/>
    </location>
</feature>
<dbReference type="GeneID" id="25308314"/>
<dbReference type="HOGENOM" id="CLU_042302_0_0_1"/>
<name>A0A0D2H317_9EURO</name>
<organism evidence="2 3">
    <name type="scientific">Fonsecaea pedrosoi CBS 271.37</name>
    <dbReference type="NCBI Taxonomy" id="1442368"/>
    <lineage>
        <taxon>Eukaryota</taxon>
        <taxon>Fungi</taxon>
        <taxon>Dikarya</taxon>
        <taxon>Ascomycota</taxon>
        <taxon>Pezizomycotina</taxon>
        <taxon>Eurotiomycetes</taxon>
        <taxon>Chaetothyriomycetidae</taxon>
        <taxon>Chaetothyriales</taxon>
        <taxon>Herpotrichiellaceae</taxon>
        <taxon>Fonsecaea</taxon>
    </lineage>
</organism>
<protein>
    <submittedName>
        <fullName evidence="2">Uncharacterized protein</fullName>
    </submittedName>
</protein>
<evidence type="ECO:0000256" key="1">
    <source>
        <dbReference type="SAM" id="MobiDB-lite"/>
    </source>
</evidence>
<sequence>MDDRVLLPTDKVTALLKQDHFPVADDEEDDESENGQLREMVQQLSNPDSDLARRVEEISIGSPAMREYDYRRRFDEDDDDDEDDDEDADDDYDHDHDEEDDDNSNNDEIIAILPNVLDSAALERILNSVKSLRTLSWCVNMPIPPNILSLLRQPQHHNVHLRVLKRQMSDDAVTLPELDFDLFNSFPLAQTHIDRNNFGSVVYSSYYRDKRFLRLHFLVPYYPAHEGTGKEEWMRRKMAVATTAMGSLRNLASIYATDYQGQLPSLIPTIVNLHAPTLQVLKLHSLPVFTSTRPKGLLYLNPDQIQLMVMHLTSLTHLEMDIPAFGPTQGDNDDLAVTPFSSPTPTTTALSTLIRSIPTMRTIRLWIEVPTEKSCFQDKYTSMGTNPPPLKQDQLCQAVANLYGLLMERAEGEGQTKKLDYLEVAFTRLDTWDRQGAYPRFLPVKLIPSVSKADDDHRQGGNGPNEGLQGGFTIELGKWQNDYAEEDIQDFISHTVGFIH</sequence>
<dbReference type="RefSeq" id="XP_013282792.1">
    <property type="nucleotide sequence ID" value="XM_013427338.1"/>
</dbReference>
<dbReference type="VEuPathDB" id="FungiDB:Z517_08824"/>
<gene>
    <name evidence="2" type="ORF">Z517_08824</name>
</gene>
<dbReference type="Proteomes" id="UP000053029">
    <property type="component" value="Unassembled WGS sequence"/>
</dbReference>
<keyword evidence="3" id="KW-1185">Reference proteome</keyword>
<dbReference type="OrthoDB" id="3556572at2759"/>
<dbReference type="AlphaFoldDB" id="A0A0D2H317"/>
<feature type="region of interest" description="Disordered" evidence="1">
    <location>
        <begin position="66"/>
        <end position="106"/>
    </location>
</feature>
<feature type="compositionally biased region" description="Basic and acidic residues" evidence="1">
    <location>
        <begin position="66"/>
        <end position="75"/>
    </location>
</feature>
<evidence type="ECO:0000313" key="2">
    <source>
        <dbReference type="EMBL" id="KIW78984.1"/>
    </source>
</evidence>
<reference evidence="2 3" key="1">
    <citation type="submission" date="2015-01" db="EMBL/GenBank/DDBJ databases">
        <title>The Genome Sequence of Fonsecaea pedrosoi CBS 271.37.</title>
        <authorList>
            <consortium name="The Broad Institute Genomics Platform"/>
            <person name="Cuomo C."/>
            <person name="de Hoog S."/>
            <person name="Gorbushina A."/>
            <person name="Stielow B."/>
            <person name="Teixiera M."/>
            <person name="Abouelleil A."/>
            <person name="Chapman S.B."/>
            <person name="Priest M."/>
            <person name="Young S.K."/>
            <person name="Wortman J."/>
            <person name="Nusbaum C."/>
            <person name="Birren B."/>
        </authorList>
    </citation>
    <scope>NUCLEOTIDE SEQUENCE [LARGE SCALE GENOMIC DNA]</scope>
    <source>
        <strain evidence="2 3">CBS 271.37</strain>
    </source>
</reference>
<evidence type="ECO:0000313" key="3">
    <source>
        <dbReference type="Proteomes" id="UP000053029"/>
    </source>
</evidence>
<proteinExistence type="predicted"/>
<accession>A0A0D2H317</accession>
<feature type="region of interest" description="Disordered" evidence="1">
    <location>
        <begin position="452"/>
        <end position="471"/>
    </location>
</feature>
<feature type="compositionally biased region" description="Gly residues" evidence="1">
    <location>
        <begin position="460"/>
        <end position="470"/>
    </location>
</feature>